<evidence type="ECO:0000256" key="1">
    <source>
        <dbReference type="ARBA" id="ARBA00023015"/>
    </source>
</evidence>
<reference evidence="5" key="1">
    <citation type="submission" date="2024-07" db="EMBL/GenBank/DDBJ databases">
        <title>Genome Analysis of a Potential Novel Vibrio Species Secreting pH- and Thermo-stable Alginate Lyase and its Application in Producing Alginate Oligosaccharides.</title>
        <authorList>
            <person name="Huang H."/>
            <person name="Bao K."/>
        </authorList>
    </citation>
    <scope>NUCLEOTIDE SEQUENCE</scope>
    <source>
        <strain evidence="5">HB236076</strain>
        <plasmid evidence="5">p-HB236076</plasmid>
    </source>
</reference>
<keyword evidence="1" id="KW-0805">Transcription regulation</keyword>
<dbReference type="KEGG" id="vih:AB0763_14670"/>
<dbReference type="InterPro" id="IPR036390">
    <property type="entry name" value="WH_DNA-bd_sf"/>
</dbReference>
<dbReference type="Gene3D" id="1.10.10.10">
    <property type="entry name" value="Winged helix-like DNA-binding domain superfamily/Winged helix DNA-binding domain"/>
    <property type="match status" value="1"/>
</dbReference>
<name>A0AB39HI17_9VIBR</name>
<keyword evidence="2" id="KW-0238">DNA-binding</keyword>
<evidence type="ECO:0000256" key="2">
    <source>
        <dbReference type="ARBA" id="ARBA00023125"/>
    </source>
</evidence>
<dbReference type="AlphaFoldDB" id="A0AB39HI17"/>
<keyword evidence="5" id="KW-0614">Plasmid</keyword>
<organism evidence="5">
    <name type="scientific">Vibrio sp. HB236076</name>
    <dbReference type="NCBI Taxonomy" id="3232307"/>
    <lineage>
        <taxon>Bacteria</taxon>
        <taxon>Pseudomonadati</taxon>
        <taxon>Pseudomonadota</taxon>
        <taxon>Gammaproteobacteria</taxon>
        <taxon>Vibrionales</taxon>
        <taxon>Vibrionaceae</taxon>
        <taxon>Vibrio</taxon>
    </lineage>
</organism>
<gene>
    <name evidence="5" type="ORF">AB0763_14670</name>
</gene>
<dbReference type="InterPro" id="IPR008920">
    <property type="entry name" value="TF_FadR/GntR_C"/>
</dbReference>
<evidence type="ECO:0000313" key="5">
    <source>
        <dbReference type="EMBL" id="XDK27007.1"/>
    </source>
</evidence>
<dbReference type="Pfam" id="PF07729">
    <property type="entry name" value="FCD"/>
    <property type="match status" value="1"/>
</dbReference>
<dbReference type="SMART" id="SM00895">
    <property type="entry name" value="FCD"/>
    <property type="match status" value="1"/>
</dbReference>
<dbReference type="Pfam" id="PF00392">
    <property type="entry name" value="GntR"/>
    <property type="match status" value="1"/>
</dbReference>
<geneLocation type="plasmid" evidence="5">
    <name>p-HB236076</name>
</geneLocation>
<dbReference type="CDD" id="cd07377">
    <property type="entry name" value="WHTH_GntR"/>
    <property type="match status" value="1"/>
</dbReference>
<dbReference type="InterPro" id="IPR036388">
    <property type="entry name" value="WH-like_DNA-bd_sf"/>
</dbReference>
<proteinExistence type="predicted"/>
<keyword evidence="3" id="KW-0804">Transcription</keyword>
<dbReference type="SUPFAM" id="SSF46785">
    <property type="entry name" value="Winged helix' DNA-binding domain"/>
    <property type="match status" value="1"/>
</dbReference>
<dbReference type="InterPro" id="IPR011711">
    <property type="entry name" value="GntR_C"/>
</dbReference>
<dbReference type="SMART" id="SM00345">
    <property type="entry name" value="HTH_GNTR"/>
    <property type="match status" value="1"/>
</dbReference>
<dbReference type="SUPFAM" id="SSF48008">
    <property type="entry name" value="GntR ligand-binding domain-like"/>
    <property type="match status" value="1"/>
</dbReference>
<dbReference type="Gene3D" id="1.20.120.530">
    <property type="entry name" value="GntR ligand-binding domain-like"/>
    <property type="match status" value="1"/>
</dbReference>
<evidence type="ECO:0000256" key="3">
    <source>
        <dbReference type="ARBA" id="ARBA00023163"/>
    </source>
</evidence>
<protein>
    <submittedName>
        <fullName evidence="5">GntR family transcriptional regulator</fullName>
    </submittedName>
</protein>
<dbReference type="PROSITE" id="PS50949">
    <property type="entry name" value="HTH_GNTR"/>
    <property type="match status" value="1"/>
</dbReference>
<dbReference type="RefSeq" id="WP_306099185.1">
    <property type="nucleotide sequence ID" value="NZ_CP162602.1"/>
</dbReference>
<dbReference type="GO" id="GO:0003677">
    <property type="term" value="F:DNA binding"/>
    <property type="evidence" value="ECO:0007669"/>
    <property type="project" value="UniProtKB-KW"/>
</dbReference>
<accession>A0AB39HI17</accession>
<dbReference type="GO" id="GO:0003700">
    <property type="term" value="F:DNA-binding transcription factor activity"/>
    <property type="evidence" value="ECO:0007669"/>
    <property type="project" value="InterPro"/>
</dbReference>
<dbReference type="PANTHER" id="PTHR43537:SF49">
    <property type="entry name" value="TRANSCRIPTIONAL REGULATORY PROTEIN"/>
    <property type="match status" value="1"/>
</dbReference>
<evidence type="ECO:0000259" key="4">
    <source>
        <dbReference type="PROSITE" id="PS50949"/>
    </source>
</evidence>
<dbReference type="InterPro" id="IPR000524">
    <property type="entry name" value="Tscrpt_reg_HTH_GntR"/>
</dbReference>
<dbReference type="EMBL" id="CP162602">
    <property type="protein sequence ID" value="XDK27007.1"/>
    <property type="molecule type" value="Genomic_DNA"/>
</dbReference>
<sequence>MDHEKLLKIGPSKARISDNLRFALEEMIISGELKPGAKIDESALAEKFRVSRTPMRSAINALEAIGLLETKQRQGVYVAQVSVPELLEMFDTMGMMESLCAKYAARRATNDDIERLQAIQQRLERALENEDPELFFAINNEFHDALYDISHTQFIREQTSLLRRRISIYRKQVTYLPNRMKATIGEHAQIIEAIRTKQPELAMQAASDHVVLLGEDLVDFIAKLPHCH</sequence>
<feature type="domain" description="HTH gntR-type" evidence="4">
    <location>
        <begin position="14"/>
        <end position="81"/>
    </location>
</feature>
<dbReference type="PANTHER" id="PTHR43537">
    <property type="entry name" value="TRANSCRIPTIONAL REGULATOR, GNTR FAMILY"/>
    <property type="match status" value="1"/>
</dbReference>